<dbReference type="EMBL" id="BMAO01029704">
    <property type="protein sequence ID" value="GFR33575.1"/>
    <property type="molecule type" value="Genomic_DNA"/>
</dbReference>
<proteinExistence type="predicted"/>
<name>A0A8X6I3J8_TRICU</name>
<accession>A0A8X6I3J8</accession>
<feature type="chain" id="PRO_5036446321" evidence="2">
    <location>
        <begin position="17"/>
        <end position="177"/>
    </location>
</feature>
<evidence type="ECO:0000313" key="5">
    <source>
        <dbReference type="Proteomes" id="UP000887116"/>
    </source>
</evidence>
<sequence length="177" mass="19434">MKVIVFIIACFAAVQAKITFENCHKGDDSVAVIRKLTVSPDPPSLSKNISATVDLELFKDLPENILVKTNIYKVTGIFGIPIPAPCFAGLGTCTQPYCKLFDKFKDQACPFFPKGVECDCPVKANVYAGQNITIVPPNLGPIIKFVASGQFRIEARLIEKDTKKEIFCYVFKGKALP</sequence>
<feature type="signal peptide" evidence="2">
    <location>
        <begin position="1"/>
        <end position="16"/>
    </location>
</feature>
<feature type="domain" description="MD-2-related lipid-recognition" evidence="3">
    <location>
        <begin position="20"/>
        <end position="173"/>
    </location>
</feature>
<dbReference type="PANTHER" id="PTHR17357:SF0">
    <property type="entry name" value="GANGLIOSIDE GM2 ACTIVATOR"/>
    <property type="match status" value="1"/>
</dbReference>
<dbReference type="InterPro" id="IPR028996">
    <property type="entry name" value="GM2-AP"/>
</dbReference>
<dbReference type="AlphaFoldDB" id="A0A8X6I3J8"/>
<evidence type="ECO:0000256" key="1">
    <source>
        <dbReference type="ARBA" id="ARBA00022729"/>
    </source>
</evidence>
<comment type="caution">
    <text evidence="4">The sequence shown here is derived from an EMBL/GenBank/DDBJ whole genome shotgun (WGS) entry which is preliminary data.</text>
</comment>
<keyword evidence="5" id="KW-1185">Reference proteome</keyword>
<organism evidence="4 5">
    <name type="scientific">Trichonephila clavata</name>
    <name type="common">Joro spider</name>
    <name type="synonym">Nephila clavata</name>
    <dbReference type="NCBI Taxonomy" id="2740835"/>
    <lineage>
        <taxon>Eukaryota</taxon>
        <taxon>Metazoa</taxon>
        <taxon>Ecdysozoa</taxon>
        <taxon>Arthropoda</taxon>
        <taxon>Chelicerata</taxon>
        <taxon>Arachnida</taxon>
        <taxon>Araneae</taxon>
        <taxon>Araneomorphae</taxon>
        <taxon>Entelegynae</taxon>
        <taxon>Araneoidea</taxon>
        <taxon>Nephilidae</taxon>
        <taxon>Trichonephila</taxon>
    </lineage>
</organism>
<evidence type="ECO:0000256" key="2">
    <source>
        <dbReference type="SAM" id="SignalP"/>
    </source>
</evidence>
<dbReference type="InterPro" id="IPR036846">
    <property type="entry name" value="GM2-AP_sf"/>
</dbReference>
<keyword evidence="1 2" id="KW-0732">Signal</keyword>
<dbReference type="PANTHER" id="PTHR17357">
    <property type="entry name" value="GM2 GANGLIOSIDE ACTIVATOR PROTEIN"/>
    <property type="match status" value="1"/>
</dbReference>
<dbReference type="OrthoDB" id="6407652at2759"/>
<gene>
    <name evidence="4" type="primary">NCL1_46228</name>
    <name evidence="4" type="ORF">TNCT_23661</name>
</gene>
<reference evidence="4" key="1">
    <citation type="submission" date="2020-07" db="EMBL/GenBank/DDBJ databases">
        <title>Multicomponent nature underlies the extraordinary mechanical properties of spider dragline silk.</title>
        <authorList>
            <person name="Kono N."/>
            <person name="Nakamura H."/>
            <person name="Mori M."/>
            <person name="Yoshida Y."/>
            <person name="Ohtoshi R."/>
            <person name="Malay A.D."/>
            <person name="Moran D.A.P."/>
            <person name="Tomita M."/>
            <person name="Numata K."/>
            <person name="Arakawa K."/>
        </authorList>
    </citation>
    <scope>NUCLEOTIDE SEQUENCE</scope>
</reference>
<dbReference type="GO" id="GO:0006689">
    <property type="term" value="P:ganglioside catabolic process"/>
    <property type="evidence" value="ECO:0007669"/>
    <property type="project" value="InterPro"/>
</dbReference>
<protein>
    <submittedName>
        <fullName evidence="4">ML domain-containing protein</fullName>
    </submittedName>
</protein>
<dbReference type="Pfam" id="PF02221">
    <property type="entry name" value="E1_DerP2_DerF2"/>
    <property type="match status" value="1"/>
</dbReference>
<dbReference type="SUPFAM" id="SSF63707">
    <property type="entry name" value="Ganglioside M2 (gm2) activator"/>
    <property type="match status" value="1"/>
</dbReference>
<dbReference type="Gene3D" id="2.70.220.10">
    <property type="entry name" value="Ganglioside GM2 activator"/>
    <property type="match status" value="1"/>
</dbReference>
<dbReference type="GO" id="GO:0008047">
    <property type="term" value="F:enzyme activator activity"/>
    <property type="evidence" value="ECO:0007669"/>
    <property type="project" value="InterPro"/>
</dbReference>
<evidence type="ECO:0000259" key="3">
    <source>
        <dbReference type="SMART" id="SM00737"/>
    </source>
</evidence>
<dbReference type="Proteomes" id="UP000887116">
    <property type="component" value="Unassembled WGS sequence"/>
</dbReference>
<dbReference type="InterPro" id="IPR003172">
    <property type="entry name" value="ML_dom"/>
</dbReference>
<evidence type="ECO:0000313" key="4">
    <source>
        <dbReference type="EMBL" id="GFR33575.1"/>
    </source>
</evidence>
<dbReference type="SMART" id="SM00737">
    <property type="entry name" value="ML"/>
    <property type="match status" value="1"/>
</dbReference>
<dbReference type="GO" id="GO:0009898">
    <property type="term" value="C:cytoplasmic side of plasma membrane"/>
    <property type="evidence" value="ECO:0007669"/>
    <property type="project" value="TreeGrafter"/>
</dbReference>
<dbReference type="GO" id="GO:0005319">
    <property type="term" value="F:lipid transporter activity"/>
    <property type="evidence" value="ECO:0007669"/>
    <property type="project" value="TreeGrafter"/>
</dbReference>